<evidence type="ECO:0000256" key="3">
    <source>
        <dbReference type="ARBA" id="ARBA00011489"/>
    </source>
</evidence>
<dbReference type="EMBL" id="CM026423">
    <property type="protein sequence ID" value="KAG0583126.1"/>
    <property type="molecule type" value="Genomic_DNA"/>
</dbReference>
<comment type="subcellular location">
    <subcellularLocation>
        <location evidence="1 8">Cell membrane</location>
        <topology evidence="1 8">Multi-pass membrane protein</topology>
    </subcellularLocation>
</comment>
<evidence type="ECO:0000256" key="6">
    <source>
        <dbReference type="ARBA" id="ARBA00022989"/>
    </source>
</evidence>
<comment type="similarity">
    <text evidence="2 8">Belongs to the Casparian strip membrane proteins (CASP) family.</text>
</comment>
<dbReference type="Proteomes" id="UP000822688">
    <property type="component" value="Chromosome 3"/>
</dbReference>
<feature type="transmembrane region" description="Helical" evidence="8">
    <location>
        <begin position="113"/>
        <end position="132"/>
    </location>
</feature>
<gene>
    <name evidence="10" type="ORF">KC19_3G110800</name>
    <name evidence="11" type="ORF">KC19_3G111400</name>
</gene>
<dbReference type="PANTHER" id="PTHR33573">
    <property type="entry name" value="CASP-LIKE PROTEIN 4A4"/>
    <property type="match status" value="1"/>
</dbReference>
<evidence type="ECO:0000259" key="9">
    <source>
        <dbReference type="Pfam" id="PF04535"/>
    </source>
</evidence>
<evidence type="ECO:0000256" key="4">
    <source>
        <dbReference type="ARBA" id="ARBA00022475"/>
    </source>
</evidence>
<dbReference type="Pfam" id="PF04535">
    <property type="entry name" value="CASP_dom"/>
    <property type="match status" value="1"/>
</dbReference>
<comment type="caution">
    <text evidence="11">The sequence shown here is derived from an EMBL/GenBank/DDBJ whole genome shotgun (WGS) entry which is preliminary data.</text>
</comment>
<dbReference type="AlphaFoldDB" id="A0A8T0IJS6"/>
<evidence type="ECO:0000313" key="10">
    <source>
        <dbReference type="EMBL" id="KAG0583119.1"/>
    </source>
</evidence>
<evidence type="ECO:0000256" key="2">
    <source>
        <dbReference type="ARBA" id="ARBA00007651"/>
    </source>
</evidence>
<keyword evidence="4 8" id="KW-1003">Cell membrane</keyword>
<sequence>MATGGAWQSETFDNGRDFQKARGEPHYAKQAPPMGFDTPPAMYNESPVGMSKDSSAFGVIALSLRVLQIVFTLIAFSVMAANKQTIYSSYYSYYYDDSYYTTSTIKFSSVRSFVGVLALNCIVCFYAIVQLVQSFVNMSSKGSFISSATTGFAMLTFLFDTILAYALVAVAAAGADSAALLVDGGYSSYDKFNQRAQASVAMTFFAFILLAVSAALYPVRLLRLAKAS</sequence>
<comment type="subunit">
    <text evidence="3 8">Homodimer and heterodimers.</text>
</comment>
<name>A0A8T0IJS6_CERPU</name>
<keyword evidence="5 8" id="KW-0812">Transmembrane</keyword>
<reference evidence="11" key="1">
    <citation type="submission" date="2020-06" db="EMBL/GenBank/DDBJ databases">
        <title>WGS assembly of Ceratodon purpureus strain R40.</title>
        <authorList>
            <person name="Carey S.B."/>
            <person name="Jenkins J."/>
            <person name="Shu S."/>
            <person name="Lovell J.T."/>
            <person name="Sreedasyam A."/>
            <person name="Maumus F."/>
            <person name="Tiley G.P."/>
            <person name="Fernandez-Pozo N."/>
            <person name="Barry K."/>
            <person name="Chen C."/>
            <person name="Wang M."/>
            <person name="Lipzen A."/>
            <person name="Daum C."/>
            <person name="Saski C.A."/>
            <person name="Payton A.C."/>
            <person name="Mcbreen J.C."/>
            <person name="Conrad R.E."/>
            <person name="Kollar L.M."/>
            <person name="Olsson S."/>
            <person name="Huttunen S."/>
            <person name="Landis J.B."/>
            <person name="Wickett N.J."/>
            <person name="Johnson M.G."/>
            <person name="Rensing S.A."/>
            <person name="Grimwood J."/>
            <person name="Schmutz J."/>
            <person name="Mcdaniel S.F."/>
        </authorList>
    </citation>
    <scope>NUCLEOTIDE SEQUENCE</scope>
    <source>
        <strain evidence="11">R40</strain>
    </source>
</reference>
<keyword evidence="12" id="KW-1185">Reference proteome</keyword>
<evidence type="ECO:0000313" key="12">
    <source>
        <dbReference type="Proteomes" id="UP000822688"/>
    </source>
</evidence>
<protein>
    <recommendedName>
        <fullName evidence="8">CASP-like protein</fullName>
    </recommendedName>
</protein>
<evidence type="ECO:0000256" key="8">
    <source>
        <dbReference type="RuleBase" id="RU361233"/>
    </source>
</evidence>
<feature type="transmembrane region" description="Helical" evidence="8">
    <location>
        <begin position="196"/>
        <end position="219"/>
    </location>
</feature>
<feature type="transmembrane region" description="Helical" evidence="8">
    <location>
        <begin position="152"/>
        <end position="175"/>
    </location>
</feature>
<evidence type="ECO:0000256" key="1">
    <source>
        <dbReference type="ARBA" id="ARBA00004651"/>
    </source>
</evidence>
<dbReference type="EMBL" id="CM026423">
    <property type="protein sequence ID" value="KAG0583119.1"/>
    <property type="molecule type" value="Genomic_DNA"/>
</dbReference>
<keyword evidence="6 8" id="KW-1133">Transmembrane helix</keyword>
<accession>A0A8T0IJS6</accession>
<evidence type="ECO:0000256" key="5">
    <source>
        <dbReference type="ARBA" id="ARBA00022692"/>
    </source>
</evidence>
<proteinExistence type="inferred from homology"/>
<keyword evidence="7 8" id="KW-0472">Membrane</keyword>
<feature type="transmembrane region" description="Helical" evidence="8">
    <location>
        <begin position="56"/>
        <end position="81"/>
    </location>
</feature>
<feature type="domain" description="Casparian strip membrane protein" evidence="9">
    <location>
        <begin position="57"/>
        <end position="209"/>
    </location>
</feature>
<dbReference type="PANTHER" id="PTHR33573:SF50">
    <property type="entry name" value="CASP-LIKE PROTEIN 4A3"/>
    <property type="match status" value="1"/>
</dbReference>
<evidence type="ECO:0000256" key="7">
    <source>
        <dbReference type="ARBA" id="ARBA00023136"/>
    </source>
</evidence>
<dbReference type="InterPro" id="IPR006702">
    <property type="entry name" value="CASP_dom"/>
</dbReference>
<organism evidence="11 12">
    <name type="scientific">Ceratodon purpureus</name>
    <name type="common">Fire moss</name>
    <name type="synonym">Dicranum purpureum</name>
    <dbReference type="NCBI Taxonomy" id="3225"/>
    <lineage>
        <taxon>Eukaryota</taxon>
        <taxon>Viridiplantae</taxon>
        <taxon>Streptophyta</taxon>
        <taxon>Embryophyta</taxon>
        <taxon>Bryophyta</taxon>
        <taxon>Bryophytina</taxon>
        <taxon>Bryopsida</taxon>
        <taxon>Dicranidae</taxon>
        <taxon>Pseudoditrichales</taxon>
        <taxon>Ditrichaceae</taxon>
        <taxon>Ceratodon</taxon>
    </lineage>
</organism>
<dbReference type="GO" id="GO:0005886">
    <property type="term" value="C:plasma membrane"/>
    <property type="evidence" value="ECO:0007669"/>
    <property type="project" value="UniProtKB-SubCell"/>
</dbReference>
<evidence type="ECO:0000313" key="11">
    <source>
        <dbReference type="EMBL" id="KAG0583126.1"/>
    </source>
</evidence>